<name>A0A1G5R906_9RHOB</name>
<dbReference type="Proteomes" id="UP000198767">
    <property type="component" value="Unassembled WGS sequence"/>
</dbReference>
<feature type="chain" id="PRO_5011643138" description="Lipoprotein" evidence="1">
    <location>
        <begin position="21"/>
        <end position="219"/>
    </location>
</feature>
<keyword evidence="3" id="KW-1185">Reference proteome</keyword>
<dbReference type="AlphaFoldDB" id="A0A1G5R906"/>
<evidence type="ECO:0000256" key="1">
    <source>
        <dbReference type="SAM" id="SignalP"/>
    </source>
</evidence>
<dbReference type="RefSeq" id="WP_232716575.1">
    <property type="nucleotide sequence ID" value="NZ_FMWG01000010.1"/>
</dbReference>
<dbReference type="EMBL" id="FMWG01000010">
    <property type="protein sequence ID" value="SCZ70537.1"/>
    <property type="molecule type" value="Genomic_DNA"/>
</dbReference>
<evidence type="ECO:0008006" key="4">
    <source>
        <dbReference type="Google" id="ProtNLM"/>
    </source>
</evidence>
<evidence type="ECO:0000313" key="3">
    <source>
        <dbReference type="Proteomes" id="UP000198767"/>
    </source>
</evidence>
<organism evidence="2 3">
    <name type="scientific">Epibacterium ulvae</name>
    <dbReference type="NCBI Taxonomy" id="1156985"/>
    <lineage>
        <taxon>Bacteria</taxon>
        <taxon>Pseudomonadati</taxon>
        <taxon>Pseudomonadota</taxon>
        <taxon>Alphaproteobacteria</taxon>
        <taxon>Rhodobacterales</taxon>
        <taxon>Roseobacteraceae</taxon>
        <taxon>Epibacterium</taxon>
    </lineage>
</organism>
<evidence type="ECO:0000313" key="2">
    <source>
        <dbReference type="EMBL" id="SCZ70537.1"/>
    </source>
</evidence>
<sequence length="219" mass="23308">MLRILSVLACLAFVSACTPASPDDPLQDLGNFSLGHNVVVAPNVQVVPGSKEVSTEQWINVLKNEIDARFGQYEGDQLYHFGISIEGFFVAPGGVPLVLSPKSVLAINVTVWDDAAGAKLNSEVETFTVFETADAGSVFVGAGHTRTVDEQVLGLARNAVRKIEAWMVEQNAAEGWFAAATTTDSLPPSEGVPNLLARPAPADLIEKPIENPVELTPQT</sequence>
<gene>
    <name evidence="2" type="ORF">SAMN04488118_110148</name>
</gene>
<reference evidence="2 3" key="1">
    <citation type="submission" date="2016-10" db="EMBL/GenBank/DDBJ databases">
        <authorList>
            <person name="de Groot N.N."/>
        </authorList>
    </citation>
    <scope>NUCLEOTIDE SEQUENCE [LARGE SCALE GENOMIC DNA]</scope>
    <source>
        <strain evidence="2 3">U95</strain>
    </source>
</reference>
<protein>
    <recommendedName>
        <fullName evidence="4">Lipoprotein</fullName>
    </recommendedName>
</protein>
<proteinExistence type="predicted"/>
<dbReference type="STRING" id="1156985.SAMN04488118_110148"/>
<dbReference type="PROSITE" id="PS51257">
    <property type="entry name" value="PROKAR_LIPOPROTEIN"/>
    <property type="match status" value="1"/>
</dbReference>
<feature type="signal peptide" evidence="1">
    <location>
        <begin position="1"/>
        <end position="20"/>
    </location>
</feature>
<accession>A0A1G5R906</accession>
<keyword evidence="1" id="KW-0732">Signal</keyword>